<comment type="caution">
    <text evidence="1">The sequence shown here is derived from an EMBL/GenBank/DDBJ whole genome shotgun (WGS) entry which is preliminary data.</text>
</comment>
<evidence type="ECO:0000313" key="1">
    <source>
        <dbReference type="EMBL" id="KKN60450.1"/>
    </source>
</evidence>
<organism evidence="1">
    <name type="scientific">marine sediment metagenome</name>
    <dbReference type="NCBI Taxonomy" id="412755"/>
    <lineage>
        <taxon>unclassified sequences</taxon>
        <taxon>metagenomes</taxon>
        <taxon>ecological metagenomes</taxon>
    </lineage>
</organism>
<proteinExistence type="predicted"/>
<dbReference type="Gene3D" id="3.40.50.1000">
    <property type="entry name" value="HAD superfamily/HAD-like"/>
    <property type="match status" value="1"/>
</dbReference>
<dbReference type="InterPro" id="IPR036412">
    <property type="entry name" value="HAD-like_sf"/>
</dbReference>
<accession>A0A0F9RVF4</accession>
<dbReference type="InterPro" id="IPR023214">
    <property type="entry name" value="HAD_sf"/>
</dbReference>
<reference evidence="1" key="1">
    <citation type="journal article" date="2015" name="Nature">
        <title>Complex archaea that bridge the gap between prokaryotes and eukaryotes.</title>
        <authorList>
            <person name="Spang A."/>
            <person name="Saw J.H."/>
            <person name="Jorgensen S.L."/>
            <person name="Zaremba-Niedzwiedzka K."/>
            <person name="Martijn J."/>
            <person name="Lind A.E."/>
            <person name="van Eijk R."/>
            <person name="Schleper C."/>
            <person name="Guy L."/>
            <person name="Ettema T.J."/>
        </authorList>
    </citation>
    <scope>NUCLEOTIDE SEQUENCE</scope>
</reference>
<feature type="non-terminal residue" evidence="1">
    <location>
        <position position="1"/>
    </location>
</feature>
<dbReference type="EMBL" id="LAZR01000696">
    <property type="protein sequence ID" value="KKN60450.1"/>
    <property type="molecule type" value="Genomic_DNA"/>
</dbReference>
<sequence length="71" mass="8065">QIFEYTLEKLGFETEEAVHIGDSEYSDIVGAKQINMQAILFTGVNDKYKDNNSADITISTYDNLVEILEKM</sequence>
<evidence type="ECO:0008006" key="2">
    <source>
        <dbReference type="Google" id="ProtNLM"/>
    </source>
</evidence>
<dbReference type="SUPFAM" id="SSF56784">
    <property type="entry name" value="HAD-like"/>
    <property type="match status" value="1"/>
</dbReference>
<dbReference type="AlphaFoldDB" id="A0A0F9RVF4"/>
<protein>
    <recommendedName>
        <fullName evidence="2">HAD family hydrolase</fullName>
    </recommendedName>
</protein>
<gene>
    <name evidence="1" type="ORF">LCGC14_0532080</name>
</gene>
<dbReference type="Pfam" id="PF13242">
    <property type="entry name" value="Hydrolase_like"/>
    <property type="match status" value="1"/>
</dbReference>
<name>A0A0F9RVF4_9ZZZZ</name>